<gene>
    <name evidence="1" type="ORF">GCM10009740_38490</name>
</gene>
<sequence length="115" mass="12767">MRYDGQGFVHPLEGDLPWLDDVHVVISDEDAAAFFTRRRHAWRGSIESESRDLMTFFGDAGEFLLGISGYRPTVARVESFDRGCSRASSRGRTVGCGPQGRVSNGLRHALTHWAA</sequence>
<dbReference type="EMBL" id="BAAANB010000114">
    <property type="protein sequence ID" value="GAA1501998.1"/>
    <property type="molecule type" value="Genomic_DNA"/>
</dbReference>
<evidence type="ECO:0000313" key="2">
    <source>
        <dbReference type="Proteomes" id="UP001501285"/>
    </source>
</evidence>
<evidence type="ECO:0000313" key="1">
    <source>
        <dbReference type="EMBL" id="GAA1501998.1"/>
    </source>
</evidence>
<proteinExistence type="predicted"/>
<comment type="caution">
    <text evidence="1">The sequence shown here is derived from an EMBL/GenBank/DDBJ whole genome shotgun (WGS) entry which is preliminary data.</text>
</comment>
<keyword evidence="2" id="KW-1185">Reference proteome</keyword>
<organism evidence="1 2">
    <name type="scientific">Terrabacter terrae</name>
    <dbReference type="NCBI Taxonomy" id="318434"/>
    <lineage>
        <taxon>Bacteria</taxon>
        <taxon>Bacillati</taxon>
        <taxon>Actinomycetota</taxon>
        <taxon>Actinomycetes</taxon>
        <taxon>Micrococcales</taxon>
        <taxon>Intrasporangiaceae</taxon>
        <taxon>Terrabacter</taxon>
    </lineage>
</organism>
<name>A0ABP4KFC9_9MICO</name>
<dbReference type="Proteomes" id="UP001501285">
    <property type="component" value="Unassembled WGS sequence"/>
</dbReference>
<reference evidence="2" key="1">
    <citation type="journal article" date="2019" name="Int. J. Syst. Evol. Microbiol.">
        <title>The Global Catalogue of Microorganisms (GCM) 10K type strain sequencing project: providing services to taxonomists for standard genome sequencing and annotation.</title>
        <authorList>
            <consortium name="The Broad Institute Genomics Platform"/>
            <consortium name="The Broad Institute Genome Sequencing Center for Infectious Disease"/>
            <person name="Wu L."/>
            <person name="Ma J."/>
        </authorList>
    </citation>
    <scope>NUCLEOTIDE SEQUENCE [LARGE SCALE GENOMIC DNA]</scope>
    <source>
        <strain evidence="2">JCM 14283</strain>
    </source>
</reference>
<protein>
    <submittedName>
        <fullName evidence="1">Uncharacterized protein</fullName>
    </submittedName>
</protein>
<accession>A0ABP4KFC9</accession>